<dbReference type="GeneID" id="92046570"/>
<reference evidence="1 2" key="1">
    <citation type="submission" date="2023-01" db="EMBL/GenBank/DDBJ databases">
        <title>Analysis of 21 Apiospora genomes using comparative genomics revels a genus with tremendous synthesis potential of carbohydrate active enzymes and secondary metabolites.</title>
        <authorList>
            <person name="Sorensen T."/>
        </authorList>
    </citation>
    <scope>NUCLEOTIDE SEQUENCE [LARGE SCALE GENOMIC DNA]</scope>
    <source>
        <strain evidence="1 2">CBS 114990</strain>
    </source>
</reference>
<dbReference type="RefSeq" id="XP_066665472.1">
    <property type="nucleotide sequence ID" value="XM_066813510.1"/>
</dbReference>
<proteinExistence type="predicted"/>
<keyword evidence="2" id="KW-1185">Reference proteome</keyword>
<name>A0ABR1VTN1_9PEZI</name>
<gene>
    <name evidence="1" type="ORF">PG997_009195</name>
</gene>
<comment type="caution">
    <text evidence="1">The sequence shown here is derived from an EMBL/GenBank/DDBJ whole genome shotgun (WGS) entry which is preliminary data.</text>
</comment>
<organism evidence="1 2">
    <name type="scientific">Apiospora hydei</name>
    <dbReference type="NCBI Taxonomy" id="1337664"/>
    <lineage>
        <taxon>Eukaryota</taxon>
        <taxon>Fungi</taxon>
        <taxon>Dikarya</taxon>
        <taxon>Ascomycota</taxon>
        <taxon>Pezizomycotina</taxon>
        <taxon>Sordariomycetes</taxon>
        <taxon>Xylariomycetidae</taxon>
        <taxon>Amphisphaeriales</taxon>
        <taxon>Apiosporaceae</taxon>
        <taxon>Apiospora</taxon>
    </lineage>
</organism>
<evidence type="ECO:0000313" key="1">
    <source>
        <dbReference type="EMBL" id="KAK8074532.1"/>
    </source>
</evidence>
<sequence>MSGVIRSYLTLPHRLCFESILLRAVASSEVHIQPLSLRRADTQIRSCSCVLIDRGDESKVPTSNVRHLDVPVKRWDSRDVSTRTPNTICSTYNAADKIEQHLRADGHRIWGFVVYRCTYTSDANWDLCIPRIHWAVRKEMDVYNGRDLLQDGCFQLTVITDASTLDGQARRLYVDTLKIGAHT</sequence>
<accession>A0ABR1VTN1</accession>
<protein>
    <submittedName>
        <fullName evidence="1">Muramidase</fullName>
    </submittedName>
</protein>
<dbReference type="EMBL" id="JAQQWN010000007">
    <property type="protein sequence ID" value="KAK8074532.1"/>
    <property type="molecule type" value="Genomic_DNA"/>
</dbReference>
<dbReference type="Proteomes" id="UP001433268">
    <property type="component" value="Unassembled WGS sequence"/>
</dbReference>
<evidence type="ECO:0000313" key="2">
    <source>
        <dbReference type="Proteomes" id="UP001433268"/>
    </source>
</evidence>